<dbReference type="SUPFAM" id="SSF48208">
    <property type="entry name" value="Six-hairpin glycosidases"/>
    <property type="match status" value="1"/>
</dbReference>
<dbReference type="Proteomes" id="UP000566813">
    <property type="component" value="Unassembled WGS sequence"/>
</dbReference>
<comment type="caution">
    <text evidence="1">The sequence shown here is derived from an EMBL/GenBank/DDBJ whole genome shotgun (WGS) entry which is preliminary data.</text>
</comment>
<dbReference type="AlphaFoldDB" id="A0A7X1KLY9"/>
<evidence type="ECO:0000313" key="2">
    <source>
        <dbReference type="Proteomes" id="UP000566813"/>
    </source>
</evidence>
<dbReference type="InterPro" id="IPR053169">
    <property type="entry name" value="MUG_Protein"/>
</dbReference>
<dbReference type="EMBL" id="JACLAW010000006">
    <property type="protein sequence ID" value="MBC2665745.1"/>
    <property type="molecule type" value="Genomic_DNA"/>
</dbReference>
<protein>
    <submittedName>
        <fullName evidence="1">Glycosyl hydrolase</fullName>
    </submittedName>
</protein>
<keyword evidence="1" id="KW-0378">Hydrolase</keyword>
<dbReference type="Pfam" id="PF03663">
    <property type="entry name" value="Glyco_hydro_76"/>
    <property type="match status" value="1"/>
</dbReference>
<sequence length="348" mass="38307">MVSLRQAALHGLLVAVLTVGGSTSLRAGQDHWLGRAGVAASYLDQQWRGDETWQGAEPWQRFVIVDALLDYESLSRDRQYHNVVSAFVRNRSGLTLNDDFLWAAIASIHVWQREGDLELLTYAQMTFDRIVGDYWDDHCGGGLWWDQARTYKNAITNELLIYAATQMFHATGADHYRTWALRGWSWLSASKMIGADGLVNDGLDADCHNNGQPRYTYNQGVLIGALNDLTKITGDPQYLAIAVKLALATKRTLTTPEEILREPVDELGLDGVVFKGVFAGHLGRLLDSMPTSPERSELSAWAQLNAHAVWLGSARGSQAITSRWSEQASPSGPAAQASGIEILLAAAR</sequence>
<dbReference type="GO" id="GO:0016787">
    <property type="term" value="F:hydrolase activity"/>
    <property type="evidence" value="ECO:0007669"/>
    <property type="project" value="UniProtKB-KW"/>
</dbReference>
<name>A0A7X1KLY9_9SPHN</name>
<keyword evidence="2" id="KW-1185">Reference proteome</keyword>
<dbReference type="InterPro" id="IPR005198">
    <property type="entry name" value="Glyco_hydro_76"/>
</dbReference>
<reference evidence="1 2" key="1">
    <citation type="submission" date="2020-08" db="EMBL/GenBank/DDBJ databases">
        <title>The genome sequence of type strain Novosphingobium flavum NBRC 111647.</title>
        <authorList>
            <person name="Liu Y."/>
        </authorList>
    </citation>
    <scope>NUCLEOTIDE SEQUENCE [LARGE SCALE GENOMIC DNA]</scope>
    <source>
        <strain evidence="1 2">NBRC 111647</strain>
    </source>
</reference>
<dbReference type="GO" id="GO:0005975">
    <property type="term" value="P:carbohydrate metabolic process"/>
    <property type="evidence" value="ECO:0007669"/>
    <property type="project" value="InterPro"/>
</dbReference>
<organism evidence="1 2">
    <name type="scientific">Novosphingobium flavum</name>
    <dbReference type="NCBI Taxonomy" id="1778672"/>
    <lineage>
        <taxon>Bacteria</taxon>
        <taxon>Pseudomonadati</taxon>
        <taxon>Pseudomonadota</taxon>
        <taxon>Alphaproteobacteria</taxon>
        <taxon>Sphingomonadales</taxon>
        <taxon>Sphingomonadaceae</taxon>
        <taxon>Novosphingobium</taxon>
    </lineage>
</organism>
<dbReference type="PANTHER" id="PTHR47791:SF3">
    <property type="entry name" value="MEIOTICALLY UP-REGULATED GENE 191 PROTEIN"/>
    <property type="match status" value="1"/>
</dbReference>
<proteinExistence type="predicted"/>
<dbReference type="Gene3D" id="1.50.10.20">
    <property type="match status" value="1"/>
</dbReference>
<gene>
    <name evidence="1" type="ORF">H7F51_09430</name>
</gene>
<dbReference type="RefSeq" id="WP_185663999.1">
    <property type="nucleotide sequence ID" value="NZ_JACLAW010000006.1"/>
</dbReference>
<accession>A0A7X1KLY9</accession>
<dbReference type="InterPro" id="IPR008928">
    <property type="entry name" value="6-hairpin_glycosidase_sf"/>
</dbReference>
<evidence type="ECO:0000313" key="1">
    <source>
        <dbReference type="EMBL" id="MBC2665745.1"/>
    </source>
</evidence>
<dbReference type="PANTHER" id="PTHR47791">
    <property type="entry name" value="MEIOTICALLY UP-REGULATED GENE 191 PROTEIN"/>
    <property type="match status" value="1"/>
</dbReference>